<comment type="caution">
    <text evidence="15">The sequence shown here is derived from an EMBL/GenBank/DDBJ whole genome shotgun (WGS) entry which is preliminary data.</text>
</comment>
<dbReference type="Proteomes" id="UP000681720">
    <property type="component" value="Unassembled WGS sequence"/>
</dbReference>
<keyword evidence="10" id="KW-0862">Zinc</keyword>
<name>A0A8S2QFN3_9BILA</name>
<dbReference type="Gene3D" id="3.10.620.30">
    <property type="match status" value="1"/>
</dbReference>
<dbReference type="Pfam" id="PF04721">
    <property type="entry name" value="PAW"/>
    <property type="match status" value="1"/>
</dbReference>
<dbReference type="InterPro" id="IPR002931">
    <property type="entry name" value="Transglutaminase-like"/>
</dbReference>
<evidence type="ECO:0000313" key="16">
    <source>
        <dbReference type="Proteomes" id="UP000676336"/>
    </source>
</evidence>
<proteinExistence type="inferred from homology"/>
<evidence type="ECO:0000256" key="9">
    <source>
        <dbReference type="ARBA" id="ARBA00022801"/>
    </source>
</evidence>
<dbReference type="GO" id="GO:0046872">
    <property type="term" value="F:metal ion binding"/>
    <property type="evidence" value="ECO:0007669"/>
    <property type="project" value="UniProtKB-KW"/>
</dbReference>
<sequence>MDFFQYIQPTREEREQGDAQKVELYKCSTCLSQYRFPRFNAPLKLLETRQGRCGEAANLFTCLSRSLSFESRYIYDTTDHVWTEVYSENQHRWLHCDACENLCDSPLIYEKGWRKNLLFCIAFAKDHVEDVTWKYVTNFKQTIQRRNINEKIFAKTISRGDITNGFIYFINNEECDKGFISIEYNSVLDKYYRNEIEENKKDGLIDKVYSCSNIQRKIENDWKMVYLSRKQLNKSGIISWAIQFNSEQEPFYRFHNINIQCPSTSFDQYAQISCQLQLGDEQIVDISQNSNSSFEYIVDQTKHSLPNLRITFKVILTSSNDNNDNNAWQKGQLFRQSIEQISNNDHSHFLRINATIIKRTF</sequence>
<dbReference type="GO" id="GO:0005634">
    <property type="term" value="C:nucleus"/>
    <property type="evidence" value="ECO:0007669"/>
    <property type="project" value="TreeGrafter"/>
</dbReference>
<organism evidence="15 16">
    <name type="scientific">Rotaria magnacalcarata</name>
    <dbReference type="NCBI Taxonomy" id="392030"/>
    <lineage>
        <taxon>Eukaryota</taxon>
        <taxon>Metazoa</taxon>
        <taxon>Spiralia</taxon>
        <taxon>Gnathifera</taxon>
        <taxon>Rotifera</taxon>
        <taxon>Eurotatoria</taxon>
        <taxon>Bdelloidea</taxon>
        <taxon>Philodinida</taxon>
        <taxon>Philodinidae</taxon>
        <taxon>Rotaria</taxon>
    </lineage>
</organism>
<comment type="catalytic activity">
    <reaction evidence="1">
        <text>Hydrolysis of an N(4)-(acetyl-beta-D-glucosaminyl)asparagine residue in which the glucosamine residue may be further glycosylated, to yield a (substituted) N-acetyl-beta-D-glucosaminylamine and a peptide containing an aspartate residue.</text>
        <dbReference type="EC" id="3.5.1.52"/>
    </reaction>
</comment>
<dbReference type="InterPro" id="IPR038680">
    <property type="entry name" value="PAW_sf"/>
</dbReference>
<evidence type="ECO:0000256" key="8">
    <source>
        <dbReference type="ARBA" id="ARBA00022723"/>
    </source>
</evidence>
<keyword evidence="8" id="KW-0479">Metal-binding</keyword>
<evidence type="ECO:0000256" key="6">
    <source>
        <dbReference type="ARBA" id="ARBA00018546"/>
    </source>
</evidence>
<dbReference type="EMBL" id="CAJOBJ010008023">
    <property type="protein sequence ID" value="CAF4101237.1"/>
    <property type="molecule type" value="Genomic_DNA"/>
</dbReference>
<accession>A0A8S2QFN3</accession>
<dbReference type="GO" id="GO:0005829">
    <property type="term" value="C:cytosol"/>
    <property type="evidence" value="ECO:0007669"/>
    <property type="project" value="TreeGrafter"/>
</dbReference>
<dbReference type="AlphaFoldDB" id="A0A8S2QFN3"/>
<dbReference type="InterPro" id="IPR038765">
    <property type="entry name" value="Papain-like_cys_pep_sf"/>
</dbReference>
<dbReference type="GO" id="GO:0006516">
    <property type="term" value="P:glycoprotein catabolic process"/>
    <property type="evidence" value="ECO:0007669"/>
    <property type="project" value="InterPro"/>
</dbReference>
<evidence type="ECO:0000256" key="2">
    <source>
        <dbReference type="ARBA" id="ARBA00001947"/>
    </source>
</evidence>
<dbReference type="Gene3D" id="2.60.120.1020">
    <property type="entry name" value="Peptide N glycanase, PAW domain"/>
    <property type="match status" value="1"/>
</dbReference>
<dbReference type="EC" id="3.5.1.52" evidence="5"/>
<evidence type="ECO:0000256" key="5">
    <source>
        <dbReference type="ARBA" id="ARBA00012158"/>
    </source>
</evidence>
<dbReference type="PROSITE" id="PS51398">
    <property type="entry name" value="PAW"/>
    <property type="match status" value="1"/>
</dbReference>
<dbReference type="PANTHER" id="PTHR12143">
    <property type="entry name" value="PEPTIDE N-GLYCANASE PNGASE -RELATED"/>
    <property type="match status" value="1"/>
</dbReference>
<evidence type="ECO:0000256" key="1">
    <source>
        <dbReference type="ARBA" id="ARBA00001650"/>
    </source>
</evidence>
<evidence type="ECO:0000313" key="14">
    <source>
        <dbReference type="EMBL" id="CAF4101237.1"/>
    </source>
</evidence>
<evidence type="ECO:0000256" key="12">
    <source>
        <dbReference type="PROSITE-ProRule" id="PRU00731"/>
    </source>
</evidence>
<evidence type="ECO:0000313" key="15">
    <source>
        <dbReference type="EMBL" id="CAF4108187.1"/>
    </source>
</evidence>
<keyword evidence="7" id="KW-0963">Cytoplasm</keyword>
<dbReference type="PANTHER" id="PTHR12143:SF19">
    <property type="entry name" value="PEPTIDE-N(4)-(N-ACETYL-BETA-GLUCOSAMINYL)ASPARAGINE AMIDASE"/>
    <property type="match status" value="1"/>
</dbReference>
<evidence type="ECO:0000256" key="11">
    <source>
        <dbReference type="ARBA" id="ARBA00032901"/>
    </source>
</evidence>
<comment type="subcellular location">
    <subcellularLocation>
        <location evidence="3">Cytoplasm</location>
    </subcellularLocation>
</comment>
<comment type="similarity">
    <text evidence="4 12">Belongs to the transglutaminase-like superfamily. PNGase family.</text>
</comment>
<dbReference type="SMART" id="SM00460">
    <property type="entry name" value="TGc"/>
    <property type="match status" value="1"/>
</dbReference>
<dbReference type="SUPFAM" id="SSF49785">
    <property type="entry name" value="Galactose-binding domain-like"/>
    <property type="match status" value="1"/>
</dbReference>
<dbReference type="SUPFAM" id="SSF54001">
    <property type="entry name" value="Cysteine proteinases"/>
    <property type="match status" value="1"/>
</dbReference>
<dbReference type="GO" id="GO:0000224">
    <property type="term" value="F:peptide-N4-(N-acetyl-beta-glucosaminyl)asparagine amidase activity"/>
    <property type="evidence" value="ECO:0007669"/>
    <property type="project" value="UniProtKB-EC"/>
</dbReference>
<gene>
    <name evidence="14" type="ORF">GIL414_LOCUS17111</name>
    <name evidence="15" type="ORF">SMN809_LOCUS17674</name>
</gene>
<feature type="domain" description="PAW" evidence="13">
    <location>
        <begin position="134"/>
        <end position="357"/>
    </location>
</feature>
<evidence type="ECO:0000256" key="3">
    <source>
        <dbReference type="ARBA" id="ARBA00004496"/>
    </source>
</evidence>
<keyword evidence="9" id="KW-0378">Hydrolase</keyword>
<protein>
    <recommendedName>
        <fullName evidence="6">Peptide-N(4)-(N-acetyl-beta-glucosaminyl)asparagine amidase</fullName>
        <ecNumber evidence="5">3.5.1.52</ecNumber>
    </recommendedName>
    <alternativeName>
        <fullName evidence="11">Peptide:N-glycanase</fullName>
    </alternativeName>
</protein>
<dbReference type="InterPro" id="IPR008979">
    <property type="entry name" value="Galactose-bd-like_sf"/>
</dbReference>
<evidence type="ECO:0000256" key="7">
    <source>
        <dbReference type="ARBA" id="ARBA00022490"/>
    </source>
</evidence>
<dbReference type="Proteomes" id="UP000676336">
    <property type="component" value="Unassembled WGS sequence"/>
</dbReference>
<evidence type="ECO:0000256" key="4">
    <source>
        <dbReference type="ARBA" id="ARBA00009390"/>
    </source>
</evidence>
<dbReference type="InterPro" id="IPR006588">
    <property type="entry name" value="Peptide_N_glycanase_PAW_dom"/>
</dbReference>
<dbReference type="Pfam" id="PF01841">
    <property type="entry name" value="Transglut_core"/>
    <property type="match status" value="1"/>
</dbReference>
<evidence type="ECO:0000259" key="13">
    <source>
        <dbReference type="PROSITE" id="PS51398"/>
    </source>
</evidence>
<reference evidence="15" key="1">
    <citation type="submission" date="2021-02" db="EMBL/GenBank/DDBJ databases">
        <authorList>
            <person name="Nowell W R."/>
        </authorList>
    </citation>
    <scope>NUCLEOTIDE SEQUENCE</scope>
</reference>
<comment type="cofactor">
    <cofactor evidence="2">
        <name>Zn(2+)</name>
        <dbReference type="ChEBI" id="CHEBI:29105"/>
    </cofactor>
</comment>
<evidence type="ECO:0000256" key="10">
    <source>
        <dbReference type="ARBA" id="ARBA00022833"/>
    </source>
</evidence>
<dbReference type="InterPro" id="IPR050883">
    <property type="entry name" value="PNGase"/>
</dbReference>
<dbReference type="EMBL" id="CAJOBI010008264">
    <property type="protein sequence ID" value="CAF4108187.1"/>
    <property type="molecule type" value="Genomic_DNA"/>
</dbReference>